<name>A0ABS8UCD6_9GAMM</name>
<evidence type="ECO:0000313" key="3">
    <source>
        <dbReference type="Proteomes" id="UP001430360"/>
    </source>
</evidence>
<feature type="region of interest" description="Disordered" evidence="1">
    <location>
        <begin position="85"/>
        <end position="106"/>
    </location>
</feature>
<evidence type="ECO:0000313" key="2">
    <source>
        <dbReference type="EMBL" id="MCD9097167.1"/>
    </source>
</evidence>
<dbReference type="RefSeq" id="WP_232136117.1">
    <property type="nucleotide sequence ID" value="NZ_CP089507.1"/>
</dbReference>
<keyword evidence="3" id="KW-1185">Reference proteome</keyword>
<accession>A0ABS8UCD6</accession>
<proteinExistence type="predicted"/>
<dbReference type="EMBL" id="JAJQKU010000002">
    <property type="protein sequence ID" value="MCD9097167.1"/>
    <property type="molecule type" value="Genomic_DNA"/>
</dbReference>
<sequence>MPHRQPDASTPSPDTLERLAALLRDDDIDAAIDVGLMGAWPDTCADALDANARTLLLATRARLRTAWDARARFDARNARLARRAEERDAARRVAAPPQAVADTVPARPALPSNAAAILARAKARAAGGTP</sequence>
<gene>
    <name evidence="2" type="ORF">LTT95_09485</name>
</gene>
<reference evidence="2" key="2">
    <citation type="journal article" date="2022" name="Syst. Appl. Microbiol.">
        <title>Physiological and genomic characterisation of Luteimonas fraxinea sp. nov., a bacterial species associated with trees tolerant to ash dieback.</title>
        <authorList>
            <person name="Ulrich K."/>
            <person name="Becker R."/>
            <person name="Behrendt U."/>
            <person name="Kube M."/>
            <person name="Schneck V."/>
            <person name="Ulrich A."/>
        </authorList>
    </citation>
    <scope>NUCLEOTIDE SEQUENCE</scope>
    <source>
        <strain evidence="2">A1P009</strain>
    </source>
</reference>
<organism evidence="2 3">
    <name type="scientific">Luteimonas fraxinea</name>
    <dbReference type="NCBI Taxonomy" id="2901869"/>
    <lineage>
        <taxon>Bacteria</taxon>
        <taxon>Pseudomonadati</taxon>
        <taxon>Pseudomonadota</taxon>
        <taxon>Gammaproteobacteria</taxon>
        <taxon>Lysobacterales</taxon>
        <taxon>Lysobacteraceae</taxon>
        <taxon>Luteimonas</taxon>
    </lineage>
</organism>
<dbReference type="Proteomes" id="UP001430360">
    <property type="component" value="Unassembled WGS sequence"/>
</dbReference>
<feature type="compositionally biased region" description="Low complexity" evidence="1">
    <location>
        <begin position="92"/>
        <end position="102"/>
    </location>
</feature>
<comment type="caution">
    <text evidence="2">The sequence shown here is derived from an EMBL/GenBank/DDBJ whole genome shotgun (WGS) entry which is preliminary data.</text>
</comment>
<reference evidence="2" key="1">
    <citation type="submission" date="2021-12" db="EMBL/GenBank/DDBJ databases">
        <authorList>
            <person name="Ulrich A."/>
        </authorList>
    </citation>
    <scope>NUCLEOTIDE SEQUENCE</scope>
    <source>
        <strain evidence="2">A1P009</strain>
    </source>
</reference>
<protein>
    <submittedName>
        <fullName evidence="2">Uncharacterized protein</fullName>
    </submittedName>
</protein>
<evidence type="ECO:0000256" key="1">
    <source>
        <dbReference type="SAM" id="MobiDB-lite"/>
    </source>
</evidence>